<dbReference type="Proteomes" id="UP001472677">
    <property type="component" value="Unassembled WGS sequence"/>
</dbReference>
<gene>
    <name evidence="1" type="ORF">V6N12_047123</name>
</gene>
<reference evidence="1 2" key="1">
    <citation type="journal article" date="2024" name="G3 (Bethesda)">
        <title>Genome assembly of Hibiscus sabdariffa L. provides insights into metabolisms of medicinal natural products.</title>
        <authorList>
            <person name="Kim T."/>
        </authorList>
    </citation>
    <scope>NUCLEOTIDE SEQUENCE [LARGE SCALE GENOMIC DNA]</scope>
    <source>
        <strain evidence="1">TK-2024</strain>
        <tissue evidence="1">Old leaves</tissue>
    </source>
</reference>
<protein>
    <submittedName>
        <fullName evidence="1">Uncharacterized protein</fullName>
    </submittedName>
</protein>
<organism evidence="1 2">
    <name type="scientific">Hibiscus sabdariffa</name>
    <name type="common">roselle</name>
    <dbReference type="NCBI Taxonomy" id="183260"/>
    <lineage>
        <taxon>Eukaryota</taxon>
        <taxon>Viridiplantae</taxon>
        <taxon>Streptophyta</taxon>
        <taxon>Embryophyta</taxon>
        <taxon>Tracheophyta</taxon>
        <taxon>Spermatophyta</taxon>
        <taxon>Magnoliopsida</taxon>
        <taxon>eudicotyledons</taxon>
        <taxon>Gunneridae</taxon>
        <taxon>Pentapetalae</taxon>
        <taxon>rosids</taxon>
        <taxon>malvids</taxon>
        <taxon>Malvales</taxon>
        <taxon>Malvaceae</taxon>
        <taxon>Malvoideae</taxon>
        <taxon>Hibiscus</taxon>
    </lineage>
</organism>
<proteinExistence type="predicted"/>
<sequence>MDGEVSNFNKDFDVCEKGGLHPRALEDVRDMGLGTDVRDHYVEMVASVENGSSWATRVDSLNNPKFLRETEGVRDPLADHICRMKLF</sequence>
<keyword evidence="2" id="KW-1185">Reference proteome</keyword>
<accession>A0ABR2AN84</accession>
<evidence type="ECO:0000313" key="2">
    <source>
        <dbReference type="Proteomes" id="UP001472677"/>
    </source>
</evidence>
<comment type="caution">
    <text evidence="1">The sequence shown here is derived from an EMBL/GenBank/DDBJ whole genome shotgun (WGS) entry which is preliminary data.</text>
</comment>
<evidence type="ECO:0000313" key="1">
    <source>
        <dbReference type="EMBL" id="KAK8495127.1"/>
    </source>
</evidence>
<dbReference type="EMBL" id="JBBPBM010000458">
    <property type="protein sequence ID" value="KAK8495127.1"/>
    <property type="molecule type" value="Genomic_DNA"/>
</dbReference>
<name>A0ABR2AN84_9ROSI</name>